<keyword evidence="1" id="KW-0472">Membrane</keyword>
<keyword evidence="3" id="KW-1185">Reference proteome</keyword>
<dbReference type="GeneID" id="94367813"/>
<keyword evidence="1" id="KW-1133">Transmembrane helix</keyword>
<feature type="transmembrane region" description="Helical" evidence="1">
    <location>
        <begin position="49"/>
        <end position="68"/>
    </location>
</feature>
<name>A0ABQ3BGH4_9FLAO</name>
<evidence type="ECO:0000256" key="1">
    <source>
        <dbReference type="SAM" id="Phobius"/>
    </source>
</evidence>
<organism evidence="2 3">
    <name type="scientific">Mesonia mobilis</name>
    <dbReference type="NCBI Taxonomy" id="369791"/>
    <lineage>
        <taxon>Bacteria</taxon>
        <taxon>Pseudomonadati</taxon>
        <taxon>Bacteroidota</taxon>
        <taxon>Flavobacteriia</taxon>
        <taxon>Flavobacteriales</taxon>
        <taxon>Flavobacteriaceae</taxon>
        <taxon>Mesonia</taxon>
    </lineage>
</organism>
<dbReference type="RefSeq" id="WP_027884848.1">
    <property type="nucleotide sequence ID" value="NZ_BMWY01000001.1"/>
</dbReference>
<dbReference type="Proteomes" id="UP000615593">
    <property type="component" value="Unassembled WGS sequence"/>
</dbReference>
<comment type="caution">
    <text evidence="2">The sequence shown here is derived from an EMBL/GenBank/DDBJ whole genome shotgun (WGS) entry which is preliminary data.</text>
</comment>
<proteinExistence type="predicted"/>
<reference evidence="3" key="1">
    <citation type="journal article" date="2019" name="Int. J. Syst. Evol. Microbiol.">
        <title>The Global Catalogue of Microorganisms (GCM) 10K type strain sequencing project: providing services to taxonomists for standard genome sequencing and annotation.</title>
        <authorList>
            <consortium name="The Broad Institute Genomics Platform"/>
            <consortium name="The Broad Institute Genome Sequencing Center for Infectious Disease"/>
            <person name="Wu L."/>
            <person name="Ma J."/>
        </authorList>
    </citation>
    <scope>NUCLEOTIDE SEQUENCE [LARGE SCALE GENOMIC DNA]</scope>
    <source>
        <strain evidence="3">KCTC 12708</strain>
    </source>
</reference>
<keyword evidence="1" id="KW-0812">Transmembrane</keyword>
<evidence type="ECO:0000313" key="3">
    <source>
        <dbReference type="Proteomes" id="UP000615593"/>
    </source>
</evidence>
<accession>A0ABQ3BGH4</accession>
<dbReference type="EMBL" id="BMWY01000001">
    <property type="protein sequence ID" value="GGZ44370.1"/>
    <property type="molecule type" value="Genomic_DNA"/>
</dbReference>
<protein>
    <submittedName>
        <fullName evidence="2">Uncharacterized protein</fullName>
    </submittedName>
</protein>
<evidence type="ECO:0000313" key="2">
    <source>
        <dbReference type="EMBL" id="GGZ44370.1"/>
    </source>
</evidence>
<sequence>MKFFGLEHRMKNKWRYVFSGTLFLALGNTIFVELIHADWKLEKVEPLRAIFFLIIFSLFYFLVSYFSYKSREKHLKEWENK</sequence>
<gene>
    <name evidence="2" type="ORF">GCM10008088_01710</name>
</gene>
<feature type="transmembrane region" description="Helical" evidence="1">
    <location>
        <begin position="16"/>
        <end position="37"/>
    </location>
</feature>